<gene>
    <name evidence="2" type="ORF">SAMN05660464_2693</name>
</gene>
<feature type="region of interest" description="Disordered" evidence="1">
    <location>
        <begin position="62"/>
        <end position="83"/>
    </location>
</feature>
<evidence type="ECO:0000313" key="3">
    <source>
        <dbReference type="Proteomes" id="UP000198857"/>
    </source>
</evidence>
<dbReference type="EMBL" id="FOWQ01000003">
    <property type="protein sequence ID" value="SFP25284.1"/>
    <property type="molecule type" value="Genomic_DNA"/>
</dbReference>
<name>A0A1I5NU11_9ACTN</name>
<dbReference type="Proteomes" id="UP000198857">
    <property type="component" value="Unassembled WGS sequence"/>
</dbReference>
<dbReference type="STRING" id="1523247.SAMN05660464_2693"/>
<reference evidence="3" key="1">
    <citation type="submission" date="2016-10" db="EMBL/GenBank/DDBJ databases">
        <authorList>
            <person name="Varghese N."/>
            <person name="Submissions S."/>
        </authorList>
    </citation>
    <scope>NUCLEOTIDE SEQUENCE [LARGE SCALE GENOMIC DNA]</scope>
    <source>
        <strain evidence="3">DSM 44208</strain>
    </source>
</reference>
<organism evidence="2 3">
    <name type="scientific">Geodermatophilus dictyosporus</name>
    <dbReference type="NCBI Taxonomy" id="1523247"/>
    <lineage>
        <taxon>Bacteria</taxon>
        <taxon>Bacillati</taxon>
        <taxon>Actinomycetota</taxon>
        <taxon>Actinomycetes</taxon>
        <taxon>Geodermatophilales</taxon>
        <taxon>Geodermatophilaceae</taxon>
        <taxon>Geodermatophilus</taxon>
    </lineage>
</organism>
<evidence type="ECO:0000313" key="2">
    <source>
        <dbReference type="EMBL" id="SFP25284.1"/>
    </source>
</evidence>
<evidence type="ECO:0000256" key="1">
    <source>
        <dbReference type="SAM" id="MobiDB-lite"/>
    </source>
</evidence>
<dbReference type="AlphaFoldDB" id="A0A1I5NU11"/>
<accession>A0A1I5NU11</accession>
<keyword evidence="3" id="KW-1185">Reference proteome</keyword>
<proteinExistence type="predicted"/>
<dbReference type="RefSeq" id="WP_169064147.1">
    <property type="nucleotide sequence ID" value="NZ_FOWQ01000003.1"/>
</dbReference>
<protein>
    <submittedName>
        <fullName evidence="2">Uncharacterized protein</fullName>
    </submittedName>
</protein>
<sequence length="83" mass="8680">MNTTVAVPQLFSRHMDLLLRAQGGGLQLSDAGSLVRRLTEVGLDPEPPRSVVPGTPLLAVSASRPGGVSASRDRAAAPARRRP</sequence>